<accession>A0A9N9A9F7</accession>
<sequence>VKGASKPKVEVSKIFSDALKDSSTLTVDLGVVVSEIVEVEVIISEVFPLLKLLDELFSTGSTSIVMDFSGRTVILDPVTYVRKKMLSKVC</sequence>
<dbReference type="EMBL" id="CAJVPQ010000969">
    <property type="protein sequence ID" value="CAG8523944.1"/>
    <property type="molecule type" value="Genomic_DNA"/>
</dbReference>
<organism evidence="1 2">
    <name type="scientific">Funneliformis caledonium</name>
    <dbReference type="NCBI Taxonomy" id="1117310"/>
    <lineage>
        <taxon>Eukaryota</taxon>
        <taxon>Fungi</taxon>
        <taxon>Fungi incertae sedis</taxon>
        <taxon>Mucoromycota</taxon>
        <taxon>Glomeromycotina</taxon>
        <taxon>Glomeromycetes</taxon>
        <taxon>Glomerales</taxon>
        <taxon>Glomeraceae</taxon>
        <taxon>Funneliformis</taxon>
    </lineage>
</organism>
<protein>
    <submittedName>
        <fullName evidence="1">12442_t:CDS:1</fullName>
    </submittedName>
</protein>
<evidence type="ECO:0000313" key="1">
    <source>
        <dbReference type="EMBL" id="CAG8523944.1"/>
    </source>
</evidence>
<dbReference type="Proteomes" id="UP000789570">
    <property type="component" value="Unassembled WGS sequence"/>
</dbReference>
<keyword evidence="2" id="KW-1185">Reference proteome</keyword>
<reference evidence="1" key="1">
    <citation type="submission" date="2021-06" db="EMBL/GenBank/DDBJ databases">
        <authorList>
            <person name="Kallberg Y."/>
            <person name="Tangrot J."/>
            <person name="Rosling A."/>
        </authorList>
    </citation>
    <scope>NUCLEOTIDE SEQUENCE</scope>
    <source>
        <strain evidence="1">UK204</strain>
    </source>
</reference>
<evidence type="ECO:0000313" key="2">
    <source>
        <dbReference type="Proteomes" id="UP000789570"/>
    </source>
</evidence>
<proteinExistence type="predicted"/>
<dbReference type="AlphaFoldDB" id="A0A9N9A9F7"/>
<gene>
    <name evidence="1" type="ORF">FCALED_LOCUS4844</name>
</gene>
<comment type="caution">
    <text evidence="1">The sequence shown here is derived from an EMBL/GenBank/DDBJ whole genome shotgun (WGS) entry which is preliminary data.</text>
</comment>
<feature type="non-terminal residue" evidence="1">
    <location>
        <position position="1"/>
    </location>
</feature>
<name>A0A9N9A9F7_9GLOM</name>